<dbReference type="AlphaFoldDB" id="A0ABD0PJ35"/>
<reference evidence="1 2" key="1">
    <citation type="submission" date="2024-05" db="EMBL/GenBank/DDBJ databases">
        <title>Genome sequencing and assembly of Indian major carp, Cirrhinus mrigala (Hamilton, 1822).</title>
        <authorList>
            <person name="Mohindra V."/>
            <person name="Chowdhury L.M."/>
            <person name="Lal K."/>
            <person name="Jena J.K."/>
        </authorList>
    </citation>
    <scope>NUCLEOTIDE SEQUENCE [LARGE SCALE GENOMIC DNA]</scope>
    <source>
        <strain evidence="1">CM1030</strain>
        <tissue evidence="1">Blood</tissue>
    </source>
</reference>
<evidence type="ECO:0000313" key="2">
    <source>
        <dbReference type="Proteomes" id="UP001529510"/>
    </source>
</evidence>
<evidence type="ECO:0000313" key="1">
    <source>
        <dbReference type="EMBL" id="KAL0173780.1"/>
    </source>
</evidence>
<sequence length="57" mass="6286">ALLIPFMNAIRGMSSSGGPTPPFTTLSVSRPAETITHKRNAMNKAFWLYDIHVNITL</sequence>
<dbReference type="Proteomes" id="UP001529510">
    <property type="component" value="Unassembled WGS sequence"/>
</dbReference>
<comment type="caution">
    <text evidence="1">The sequence shown here is derived from an EMBL/GenBank/DDBJ whole genome shotgun (WGS) entry which is preliminary data.</text>
</comment>
<organism evidence="1 2">
    <name type="scientific">Cirrhinus mrigala</name>
    <name type="common">Mrigala</name>
    <dbReference type="NCBI Taxonomy" id="683832"/>
    <lineage>
        <taxon>Eukaryota</taxon>
        <taxon>Metazoa</taxon>
        <taxon>Chordata</taxon>
        <taxon>Craniata</taxon>
        <taxon>Vertebrata</taxon>
        <taxon>Euteleostomi</taxon>
        <taxon>Actinopterygii</taxon>
        <taxon>Neopterygii</taxon>
        <taxon>Teleostei</taxon>
        <taxon>Ostariophysi</taxon>
        <taxon>Cypriniformes</taxon>
        <taxon>Cyprinidae</taxon>
        <taxon>Labeoninae</taxon>
        <taxon>Labeonini</taxon>
        <taxon>Cirrhinus</taxon>
    </lineage>
</organism>
<proteinExistence type="predicted"/>
<accession>A0ABD0PJ35</accession>
<feature type="non-terminal residue" evidence="1">
    <location>
        <position position="1"/>
    </location>
</feature>
<protein>
    <submittedName>
        <fullName evidence="1">Uncharacterized protein</fullName>
    </submittedName>
</protein>
<gene>
    <name evidence="1" type="ORF">M9458_029748</name>
</gene>
<dbReference type="EMBL" id="JAMKFB020000015">
    <property type="protein sequence ID" value="KAL0173780.1"/>
    <property type="molecule type" value="Genomic_DNA"/>
</dbReference>
<keyword evidence="2" id="KW-1185">Reference proteome</keyword>
<name>A0ABD0PJ35_CIRMR</name>